<dbReference type="GO" id="GO:0008519">
    <property type="term" value="F:ammonium channel activity"/>
    <property type="evidence" value="ECO:0007669"/>
    <property type="project" value="InterPro"/>
</dbReference>
<sequence length="475" mass="50416">MGMSADDFLALSADYNAGDMAWIASATVFCWGIIPGIGYLYSGYTDKRNALSTVLTSFMTLAIGSISWMTMGYSLTYGVGNGFIGDATLFGHAGVMGTAVYAIPELEYSIFQLVFSVATVAIFMGGAAERARLSCLPVIIFLWPLVVYSPIAHWTWASNGWLYVLGAYDFAGGSPVHIASGTSALAMSVYLSHPLFRSRKNKSRALKLVEHKPENLFALSLSLVLIWGGWLAFDGGSTLALNLRSFVAMNTTQLSGSMGGFVWTMLHFAHTKKWSLAGFVSGAICGLVGITPGCGYVGLPASLLIGAVTSGACYYADKLRHCSLAVRYNILDPAGVFISHAVGGMIGNCMTGIFAQASIAATDGATVIPGGWLDGNFRQLGLQLADCCAVTTYSFVVTYLLVALIDCVPGLEVLATEEDIRTGMDEAGCGESFEYTALETRPFMPAVESTSYSPERSRDGKDSEKGAATGQVLEV</sequence>
<accession>A0A1Y2FBC9</accession>
<dbReference type="GO" id="GO:0005886">
    <property type="term" value="C:plasma membrane"/>
    <property type="evidence" value="ECO:0007669"/>
    <property type="project" value="TreeGrafter"/>
</dbReference>
<protein>
    <recommendedName>
        <fullName evidence="8">Ammonium transporter AmtB-like domain-containing protein</fullName>
    </recommendedName>
</protein>
<feature type="transmembrane region" description="Helical" evidence="7">
    <location>
        <begin position="20"/>
        <end position="41"/>
    </location>
</feature>
<dbReference type="EMBL" id="MCGR01000023">
    <property type="protein sequence ID" value="ORY81220.1"/>
    <property type="molecule type" value="Genomic_DNA"/>
</dbReference>
<dbReference type="InterPro" id="IPR001905">
    <property type="entry name" value="Ammonium_transpt"/>
</dbReference>
<feature type="compositionally biased region" description="Basic and acidic residues" evidence="6">
    <location>
        <begin position="455"/>
        <end position="465"/>
    </location>
</feature>
<evidence type="ECO:0000256" key="6">
    <source>
        <dbReference type="SAM" id="MobiDB-lite"/>
    </source>
</evidence>
<feature type="transmembrane region" description="Helical" evidence="7">
    <location>
        <begin position="273"/>
        <end position="290"/>
    </location>
</feature>
<dbReference type="SUPFAM" id="SSF111352">
    <property type="entry name" value="Ammonium transporter"/>
    <property type="match status" value="1"/>
</dbReference>
<keyword evidence="5 7" id="KW-0472">Membrane</keyword>
<dbReference type="PANTHER" id="PTHR43029:SF9">
    <property type="entry name" value="SIMILAR TO AMMONIUM PERMEASE, BUT NOT NORMALLY ACTIVE (EUROFUNG)"/>
    <property type="match status" value="1"/>
</dbReference>
<reference evidence="9 10" key="1">
    <citation type="submission" date="2016-07" db="EMBL/GenBank/DDBJ databases">
        <title>Pervasive Adenine N6-methylation of Active Genes in Fungi.</title>
        <authorList>
            <consortium name="DOE Joint Genome Institute"/>
            <person name="Mondo S.J."/>
            <person name="Dannebaum R.O."/>
            <person name="Kuo R.C."/>
            <person name="Labutti K."/>
            <person name="Haridas S."/>
            <person name="Kuo A."/>
            <person name="Salamov A."/>
            <person name="Ahrendt S.R."/>
            <person name="Lipzen A."/>
            <person name="Sullivan W."/>
            <person name="Andreopoulos W.B."/>
            <person name="Clum A."/>
            <person name="Lindquist E."/>
            <person name="Daum C."/>
            <person name="Ramamoorthy G.K."/>
            <person name="Gryganskyi A."/>
            <person name="Culley D."/>
            <person name="Magnuson J.K."/>
            <person name="James T.Y."/>
            <person name="O'Malley M.A."/>
            <person name="Stajich J.E."/>
            <person name="Spatafora J.W."/>
            <person name="Visel A."/>
            <person name="Grigoriev I.V."/>
        </authorList>
    </citation>
    <scope>NUCLEOTIDE SEQUENCE [LARGE SCALE GENOMIC DNA]</scope>
    <source>
        <strain evidence="9 10">62-1032</strain>
    </source>
</reference>
<dbReference type="Gene3D" id="1.10.3430.10">
    <property type="entry name" value="Ammonium transporter AmtB like domains"/>
    <property type="match status" value="1"/>
</dbReference>
<dbReference type="PANTHER" id="PTHR43029">
    <property type="entry name" value="AMMONIUM TRANSPORTER MEP2"/>
    <property type="match status" value="1"/>
</dbReference>
<proteinExistence type="inferred from homology"/>
<feature type="transmembrane region" description="Helical" evidence="7">
    <location>
        <begin position="53"/>
        <end position="71"/>
    </location>
</feature>
<dbReference type="Proteomes" id="UP000193467">
    <property type="component" value="Unassembled WGS sequence"/>
</dbReference>
<keyword evidence="3 7" id="KW-0812">Transmembrane</keyword>
<keyword evidence="10" id="KW-1185">Reference proteome</keyword>
<feature type="transmembrane region" description="Helical" evidence="7">
    <location>
        <begin position="216"/>
        <end position="233"/>
    </location>
</feature>
<evidence type="ECO:0000256" key="1">
    <source>
        <dbReference type="ARBA" id="ARBA00004141"/>
    </source>
</evidence>
<gene>
    <name evidence="9" type="ORF">BCR35DRAFT_321354</name>
</gene>
<keyword evidence="4 7" id="KW-1133">Transmembrane helix</keyword>
<feature type="domain" description="Ammonium transporter AmtB-like" evidence="8">
    <location>
        <begin position="22"/>
        <end position="428"/>
    </location>
</feature>
<dbReference type="Pfam" id="PF00909">
    <property type="entry name" value="Ammonium_transp"/>
    <property type="match status" value="1"/>
</dbReference>
<feature type="region of interest" description="Disordered" evidence="6">
    <location>
        <begin position="445"/>
        <end position="475"/>
    </location>
</feature>
<comment type="similarity">
    <text evidence="2">Belongs to the ammonia transporter channel (TC 1.A.11.2) family.</text>
</comment>
<dbReference type="OrthoDB" id="534912at2759"/>
<feature type="transmembrane region" description="Helical" evidence="7">
    <location>
        <begin position="176"/>
        <end position="196"/>
    </location>
</feature>
<evidence type="ECO:0000313" key="10">
    <source>
        <dbReference type="Proteomes" id="UP000193467"/>
    </source>
</evidence>
<dbReference type="InParanoid" id="A0A1Y2FBC9"/>
<evidence type="ECO:0000256" key="3">
    <source>
        <dbReference type="ARBA" id="ARBA00022692"/>
    </source>
</evidence>
<evidence type="ECO:0000256" key="7">
    <source>
        <dbReference type="SAM" id="Phobius"/>
    </source>
</evidence>
<name>A0A1Y2FBC9_9BASI</name>
<feature type="transmembrane region" description="Helical" evidence="7">
    <location>
        <begin position="245"/>
        <end position="266"/>
    </location>
</feature>
<evidence type="ECO:0000256" key="5">
    <source>
        <dbReference type="ARBA" id="ARBA00023136"/>
    </source>
</evidence>
<dbReference type="STRING" id="106004.A0A1Y2FBC9"/>
<organism evidence="9 10">
    <name type="scientific">Leucosporidium creatinivorum</name>
    <dbReference type="NCBI Taxonomy" id="106004"/>
    <lineage>
        <taxon>Eukaryota</taxon>
        <taxon>Fungi</taxon>
        <taxon>Dikarya</taxon>
        <taxon>Basidiomycota</taxon>
        <taxon>Pucciniomycotina</taxon>
        <taxon>Microbotryomycetes</taxon>
        <taxon>Leucosporidiales</taxon>
        <taxon>Leucosporidium</taxon>
    </lineage>
</organism>
<evidence type="ECO:0000313" key="9">
    <source>
        <dbReference type="EMBL" id="ORY81220.1"/>
    </source>
</evidence>
<comment type="subcellular location">
    <subcellularLocation>
        <location evidence="1">Membrane</location>
        <topology evidence="1">Multi-pass membrane protein</topology>
    </subcellularLocation>
</comment>
<evidence type="ECO:0000256" key="2">
    <source>
        <dbReference type="ARBA" id="ARBA00005887"/>
    </source>
</evidence>
<dbReference type="InterPro" id="IPR024041">
    <property type="entry name" value="NH4_transpt_AmtB-like_dom"/>
</dbReference>
<comment type="caution">
    <text evidence="9">The sequence shown here is derived from an EMBL/GenBank/DDBJ whole genome shotgun (WGS) entry which is preliminary data.</text>
</comment>
<feature type="transmembrane region" description="Helical" evidence="7">
    <location>
        <begin position="135"/>
        <end position="156"/>
    </location>
</feature>
<feature type="transmembrane region" description="Helical" evidence="7">
    <location>
        <begin position="110"/>
        <end position="128"/>
    </location>
</feature>
<dbReference type="AlphaFoldDB" id="A0A1Y2FBC9"/>
<evidence type="ECO:0000256" key="4">
    <source>
        <dbReference type="ARBA" id="ARBA00022989"/>
    </source>
</evidence>
<dbReference type="InterPro" id="IPR029020">
    <property type="entry name" value="Ammonium/urea_transptr"/>
</dbReference>
<evidence type="ECO:0000259" key="8">
    <source>
        <dbReference type="Pfam" id="PF00909"/>
    </source>
</evidence>